<keyword evidence="2" id="KW-1185">Reference proteome</keyword>
<sequence>MEIRGRLRLYSLFNSMVLLKNPAEPHDFSVQRRLQETRHVVTRSFALSQIGRLGFALIIILQELKRPDFDSFDNKNK</sequence>
<reference evidence="1" key="1">
    <citation type="journal article" date="2017" name="Nature">
        <title>The sunflower genome provides insights into oil metabolism, flowering and Asterid evolution.</title>
        <authorList>
            <person name="Badouin H."/>
            <person name="Gouzy J."/>
            <person name="Grassa C.J."/>
            <person name="Murat F."/>
            <person name="Staton S.E."/>
            <person name="Cottret L."/>
            <person name="Lelandais-Briere C."/>
            <person name="Owens G.L."/>
            <person name="Carrere S."/>
            <person name="Mayjonade B."/>
            <person name="Legrand L."/>
            <person name="Gill N."/>
            <person name="Kane N.C."/>
            <person name="Bowers J.E."/>
            <person name="Hubner S."/>
            <person name="Bellec A."/>
            <person name="Berard A."/>
            <person name="Berges H."/>
            <person name="Blanchet N."/>
            <person name="Boniface M.C."/>
            <person name="Brunel D."/>
            <person name="Catrice O."/>
            <person name="Chaidir N."/>
            <person name="Claudel C."/>
            <person name="Donnadieu C."/>
            <person name="Faraut T."/>
            <person name="Fievet G."/>
            <person name="Helmstetter N."/>
            <person name="King M."/>
            <person name="Knapp S.J."/>
            <person name="Lai Z."/>
            <person name="Le Paslier M.C."/>
            <person name="Lippi Y."/>
            <person name="Lorenzon L."/>
            <person name="Mandel J.R."/>
            <person name="Marage G."/>
            <person name="Marchand G."/>
            <person name="Marquand E."/>
            <person name="Bret-Mestries E."/>
            <person name="Morien E."/>
            <person name="Nambeesan S."/>
            <person name="Nguyen T."/>
            <person name="Pegot-Espagnet P."/>
            <person name="Pouilly N."/>
            <person name="Raftis F."/>
            <person name="Sallet E."/>
            <person name="Schiex T."/>
            <person name="Thomas J."/>
            <person name="Vandecasteele C."/>
            <person name="Vares D."/>
            <person name="Vear F."/>
            <person name="Vautrin S."/>
            <person name="Crespi M."/>
            <person name="Mangin B."/>
            <person name="Burke J.M."/>
            <person name="Salse J."/>
            <person name="Munos S."/>
            <person name="Vincourt P."/>
            <person name="Rieseberg L.H."/>
            <person name="Langlade N.B."/>
        </authorList>
    </citation>
    <scope>NUCLEOTIDE SEQUENCE</scope>
    <source>
        <tissue evidence="1">Leaves</tissue>
    </source>
</reference>
<evidence type="ECO:0000313" key="2">
    <source>
        <dbReference type="Proteomes" id="UP000215914"/>
    </source>
</evidence>
<proteinExistence type="predicted"/>
<name>A0A9K3NYK4_HELAN</name>
<gene>
    <name evidence="1" type="ORF">HanXRQr2_Chr02g0050881</name>
</gene>
<dbReference type="AlphaFoldDB" id="A0A9K3NYK4"/>
<organism evidence="1 2">
    <name type="scientific">Helianthus annuus</name>
    <name type="common">Common sunflower</name>
    <dbReference type="NCBI Taxonomy" id="4232"/>
    <lineage>
        <taxon>Eukaryota</taxon>
        <taxon>Viridiplantae</taxon>
        <taxon>Streptophyta</taxon>
        <taxon>Embryophyta</taxon>
        <taxon>Tracheophyta</taxon>
        <taxon>Spermatophyta</taxon>
        <taxon>Magnoliopsida</taxon>
        <taxon>eudicotyledons</taxon>
        <taxon>Gunneridae</taxon>
        <taxon>Pentapetalae</taxon>
        <taxon>asterids</taxon>
        <taxon>campanulids</taxon>
        <taxon>Asterales</taxon>
        <taxon>Asteraceae</taxon>
        <taxon>Asteroideae</taxon>
        <taxon>Heliantheae alliance</taxon>
        <taxon>Heliantheae</taxon>
        <taxon>Helianthus</taxon>
    </lineage>
</organism>
<dbReference type="Proteomes" id="UP000215914">
    <property type="component" value="Unassembled WGS sequence"/>
</dbReference>
<evidence type="ECO:0000313" key="1">
    <source>
        <dbReference type="EMBL" id="KAF5817264.1"/>
    </source>
</evidence>
<accession>A0A9K3NYK4</accession>
<dbReference type="EMBL" id="MNCJ02000317">
    <property type="protein sequence ID" value="KAF5817264.1"/>
    <property type="molecule type" value="Genomic_DNA"/>
</dbReference>
<comment type="caution">
    <text evidence="1">The sequence shown here is derived from an EMBL/GenBank/DDBJ whole genome shotgun (WGS) entry which is preliminary data.</text>
</comment>
<protein>
    <submittedName>
        <fullName evidence="1">Uncharacterized protein</fullName>
    </submittedName>
</protein>
<dbReference type="Gramene" id="mRNA:HanXRQr2_Chr02g0050881">
    <property type="protein sequence ID" value="CDS:HanXRQr2_Chr02g0050881.1"/>
    <property type="gene ID" value="HanXRQr2_Chr02g0050881"/>
</dbReference>
<reference evidence="1" key="2">
    <citation type="submission" date="2020-06" db="EMBL/GenBank/DDBJ databases">
        <title>Helianthus annuus Genome sequencing and assembly Release 2.</title>
        <authorList>
            <person name="Gouzy J."/>
            <person name="Langlade N."/>
            <person name="Munos S."/>
        </authorList>
    </citation>
    <scope>NUCLEOTIDE SEQUENCE</scope>
    <source>
        <tissue evidence="1">Leaves</tissue>
    </source>
</reference>